<dbReference type="KEGG" id="aue:C5O00_01380"/>
<dbReference type="RefSeq" id="WP_105214254.1">
    <property type="nucleotide sequence ID" value="NZ_CP027062.1"/>
</dbReference>
<organism evidence="1 2">
    <name type="scientific">Pukyongia salina</name>
    <dbReference type="NCBI Taxonomy" id="2094025"/>
    <lineage>
        <taxon>Bacteria</taxon>
        <taxon>Pseudomonadati</taxon>
        <taxon>Bacteroidota</taxon>
        <taxon>Flavobacteriia</taxon>
        <taxon>Flavobacteriales</taxon>
        <taxon>Flavobacteriaceae</taxon>
        <taxon>Pukyongia</taxon>
    </lineage>
</organism>
<evidence type="ECO:0000313" key="1">
    <source>
        <dbReference type="EMBL" id="AVI49891.1"/>
    </source>
</evidence>
<protein>
    <submittedName>
        <fullName evidence="1">Uncharacterized protein</fullName>
    </submittedName>
</protein>
<dbReference type="OrthoDB" id="1330243at2"/>
<dbReference type="AlphaFoldDB" id="A0A2S0HT68"/>
<proteinExistence type="predicted"/>
<reference evidence="1 2" key="1">
    <citation type="submission" date="2018-02" db="EMBL/GenBank/DDBJ databases">
        <title>Genomic analysis of the strain RR4-38 isolated from a seawater recirculating aquaculture system.</title>
        <authorList>
            <person name="Kim Y.-S."/>
            <person name="Jang Y.H."/>
            <person name="Kim K.-H."/>
        </authorList>
    </citation>
    <scope>NUCLEOTIDE SEQUENCE [LARGE SCALE GENOMIC DNA]</scope>
    <source>
        <strain evidence="1 2">RR4-38</strain>
    </source>
</reference>
<keyword evidence="2" id="KW-1185">Reference proteome</keyword>
<sequence>MKNTITFFLLTIITMMSGWSQVGIGTTDPQEALHIAGSNATIRLEGLDSSNNSLNKGGSSKYNVMVDADGNLSLSEKPGQLSSEANISTPVAVLTAADSNMNSSELFQKSFTLTQRAMVVITYYISMEFKSYDGSACITDGRAKIAHNYWYLGDGTTPDTTKTYGMTSSVYSNADCDTATGYVYNSRSVTIPLEAGTYSVHMNGAVYGGGITPDAAFRVTFGDIDRLDIHAIYL</sequence>
<gene>
    <name evidence="1" type="ORF">C5O00_01380</name>
</gene>
<accession>A0A2S0HT68</accession>
<dbReference type="Proteomes" id="UP000238442">
    <property type="component" value="Chromosome"/>
</dbReference>
<dbReference type="EMBL" id="CP027062">
    <property type="protein sequence ID" value="AVI49891.1"/>
    <property type="molecule type" value="Genomic_DNA"/>
</dbReference>
<name>A0A2S0HT68_9FLAO</name>
<evidence type="ECO:0000313" key="2">
    <source>
        <dbReference type="Proteomes" id="UP000238442"/>
    </source>
</evidence>